<evidence type="ECO:0000256" key="3">
    <source>
        <dbReference type="ARBA" id="ARBA00022970"/>
    </source>
</evidence>
<feature type="signal peptide" evidence="4">
    <location>
        <begin position="1"/>
        <end position="28"/>
    </location>
</feature>
<dbReference type="Pfam" id="PF13458">
    <property type="entry name" value="Peripla_BP_6"/>
    <property type="match status" value="1"/>
</dbReference>
<proteinExistence type="inferred from homology"/>
<dbReference type="InterPro" id="IPR028081">
    <property type="entry name" value="Leu-bd"/>
</dbReference>
<evidence type="ECO:0000259" key="5">
    <source>
        <dbReference type="Pfam" id="PF13458"/>
    </source>
</evidence>
<feature type="domain" description="Leucine-binding protein" evidence="5">
    <location>
        <begin position="32"/>
        <end position="372"/>
    </location>
</feature>
<dbReference type="InterPro" id="IPR028082">
    <property type="entry name" value="Peripla_BP_I"/>
</dbReference>
<dbReference type="PANTHER" id="PTHR30483">
    <property type="entry name" value="LEUCINE-SPECIFIC-BINDING PROTEIN"/>
    <property type="match status" value="1"/>
</dbReference>
<keyword evidence="7" id="KW-1185">Reference proteome</keyword>
<keyword evidence="2 4" id="KW-0732">Signal</keyword>
<evidence type="ECO:0000256" key="2">
    <source>
        <dbReference type="ARBA" id="ARBA00022729"/>
    </source>
</evidence>
<dbReference type="PANTHER" id="PTHR30483:SF6">
    <property type="entry name" value="PERIPLASMIC BINDING PROTEIN OF ABC TRANSPORTER FOR NATURAL AMINO ACIDS"/>
    <property type="match status" value="1"/>
</dbReference>
<dbReference type="Gene3D" id="3.40.50.2300">
    <property type="match status" value="2"/>
</dbReference>
<dbReference type="EMBL" id="JBHRTK010000008">
    <property type="protein sequence ID" value="MFC3205869.1"/>
    <property type="molecule type" value="Genomic_DNA"/>
</dbReference>
<reference evidence="7" key="1">
    <citation type="journal article" date="2019" name="Int. J. Syst. Evol. Microbiol.">
        <title>The Global Catalogue of Microorganisms (GCM) 10K type strain sequencing project: providing services to taxonomists for standard genome sequencing and annotation.</title>
        <authorList>
            <consortium name="The Broad Institute Genomics Platform"/>
            <consortium name="The Broad Institute Genome Sequencing Center for Infectious Disease"/>
            <person name="Wu L."/>
            <person name="Ma J."/>
        </authorList>
    </citation>
    <scope>NUCLEOTIDE SEQUENCE [LARGE SCALE GENOMIC DNA]</scope>
    <source>
        <strain evidence="7">KCTC 52165</strain>
    </source>
</reference>
<evidence type="ECO:0000313" key="6">
    <source>
        <dbReference type="EMBL" id="MFC3205869.1"/>
    </source>
</evidence>
<sequence>MTMHARPNRFLASAAIASLLAFPGSSFADGDIIIGHVAAATGELAPYDSVTGVQCMVDIVNDKGGVLGGRKLKLLSRDMKSDAALAGTAAQELIDAGAKVLFGPPTDDGLIPAGQIALPHSIPVLSVGSTQVQWPAAIPGIAYLTAYGDNASAASAAQFATKQGYKTALLMISHDVGSYSIATPRYFGETFEHLGGKVVGELNWNLGTTDYSPQITEIAAMNPRPDMIFSAFVMPDGGAFMRQAQAAGLDIPVFGTDTFDDPAMLTAAGAGSSLMNLGSHGFPSEGSALKAFYDDCSARGYKIENVFFGLGGEAVEIVRHAIETAGSDEPAKINEAISNIENMQGITANSITFKGRAGVPLKDVVIIQAKDGKFELADRILPDWVPAGDSTWKPANAAE</sequence>
<name>A0ABV7K6G5_9HYPH</name>
<keyword evidence="3" id="KW-0029">Amino-acid transport</keyword>
<evidence type="ECO:0000256" key="4">
    <source>
        <dbReference type="SAM" id="SignalP"/>
    </source>
</evidence>
<dbReference type="Proteomes" id="UP001595583">
    <property type="component" value="Unassembled WGS sequence"/>
</dbReference>
<comment type="similarity">
    <text evidence="1">Belongs to the leucine-binding protein family.</text>
</comment>
<dbReference type="SUPFAM" id="SSF53822">
    <property type="entry name" value="Periplasmic binding protein-like I"/>
    <property type="match status" value="1"/>
</dbReference>
<dbReference type="InterPro" id="IPR051010">
    <property type="entry name" value="BCAA_transport"/>
</dbReference>
<accession>A0ABV7K6G5</accession>
<dbReference type="RefSeq" id="WP_378219688.1">
    <property type="nucleotide sequence ID" value="NZ_JBHRTK010000008.1"/>
</dbReference>
<keyword evidence="3" id="KW-0813">Transport</keyword>
<feature type="chain" id="PRO_5045809231" evidence="4">
    <location>
        <begin position="29"/>
        <end position="399"/>
    </location>
</feature>
<gene>
    <name evidence="6" type="ORF">ACFOHJ_06580</name>
</gene>
<evidence type="ECO:0000313" key="7">
    <source>
        <dbReference type="Proteomes" id="UP001595583"/>
    </source>
</evidence>
<evidence type="ECO:0000256" key="1">
    <source>
        <dbReference type="ARBA" id="ARBA00010062"/>
    </source>
</evidence>
<organism evidence="6 7">
    <name type="scientific">Aquamicrobium soli</name>
    <dbReference type="NCBI Taxonomy" id="1811518"/>
    <lineage>
        <taxon>Bacteria</taxon>
        <taxon>Pseudomonadati</taxon>
        <taxon>Pseudomonadota</taxon>
        <taxon>Alphaproteobacteria</taxon>
        <taxon>Hyphomicrobiales</taxon>
        <taxon>Phyllobacteriaceae</taxon>
        <taxon>Aquamicrobium</taxon>
    </lineage>
</organism>
<protein>
    <submittedName>
        <fullName evidence="6">ABC transporter substrate-binding protein</fullName>
    </submittedName>
</protein>
<comment type="caution">
    <text evidence="6">The sequence shown here is derived from an EMBL/GenBank/DDBJ whole genome shotgun (WGS) entry which is preliminary data.</text>
</comment>